<feature type="transmembrane region" description="Helical" evidence="1">
    <location>
        <begin position="114"/>
        <end position="136"/>
    </location>
</feature>
<dbReference type="InterPro" id="IPR010540">
    <property type="entry name" value="CmpB_TMEM229"/>
</dbReference>
<evidence type="ECO:0000256" key="1">
    <source>
        <dbReference type="SAM" id="Phobius"/>
    </source>
</evidence>
<keyword evidence="1" id="KW-0472">Membrane</keyword>
<keyword evidence="1" id="KW-0812">Transmembrane</keyword>
<proteinExistence type="predicted"/>
<keyword evidence="1" id="KW-1133">Transmembrane helix</keyword>
<name>A0A1I0UX96_9FIRM</name>
<sequence>MIGEIFDDNYNLINLFFLFSFLGWLMETIVIKVQTGVLENRGFAKGPFCIIYGVGAFGAMIFFTPIANNTLALYIVGAITATTFEYLVARLMIRLFGDFWWDYSYKRFNYKGILCLESTLGWGLVAVIIVGFLFDYLLSLVSKMPMDIGKVCALMLIIGYGTDFFFSYKKSRKNHKEELENEENISDNNDRIRLLHLFK</sequence>
<evidence type="ECO:0000313" key="3">
    <source>
        <dbReference type="Proteomes" id="UP000198838"/>
    </source>
</evidence>
<dbReference type="Proteomes" id="UP000198838">
    <property type="component" value="Unassembled WGS sequence"/>
</dbReference>
<keyword evidence="3" id="KW-1185">Reference proteome</keyword>
<feature type="transmembrane region" description="Helical" evidence="1">
    <location>
        <begin position="43"/>
        <end position="66"/>
    </location>
</feature>
<dbReference type="AlphaFoldDB" id="A0A1I0UX96"/>
<reference evidence="2 3" key="1">
    <citation type="submission" date="2016-10" db="EMBL/GenBank/DDBJ databases">
        <authorList>
            <person name="de Groot N.N."/>
        </authorList>
    </citation>
    <scope>NUCLEOTIDE SEQUENCE [LARGE SCALE GENOMIC DNA]</scope>
    <source>
        <strain evidence="2 3">DSM 5522</strain>
    </source>
</reference>
<dbReference type="Pfam" id="PF06541">
    <property type="entry name" value="ABC_trans_CmpB"/>
    <property type="match status" value="1"/>
</dbReference>
<accession>A0A1I0UX96</accession>
<gene>
    <name evidence="2" type="ORF">SAMN05216249_10115</name>
</gene>
<feature type="transmembrane region" description="Helical" evidence="1">
    <location>
        <begin position="12"/>
        <end position="31"/>
    </location>
</feature>
<dbReference type="RefSeq" id="WP_092869746.1">
    <property type="nucleotide sequence ID" value="NZ_FOJY01000001.1"/>
</dbReference>
<feature type="transmembrane region" description="Helical" evidence="1">
    <location>
        <begin position="72"/>
        <end position="93"/>
    </location>
</feature>
<protein>
    <submittedName>
        <fullName evidence="2">Putative ABC-transporter type IV</fullName>
    </submittedName>
</protein>
<evidence type="ECO:0000313" key="2">
    <source>
        <dbReference type="EMBL" id="SFA68719.1"/>
    </source>
</evidence>
<dbReference type="OrthoDB" id="9789229at2"/>
<dbReference type="STRING" id="1120918.SAMN05216249_10115"/>
<feature type="transmembrane region" description="Helical" evidence="1">
    <location>
        <begin position="148"/>
        <end position="166"/>
    </location>
</feature>
<organism evidence="2 3">
    <name type="scientific">Acetitomaculum ruminis DSM 5522</name>
    <dbReference type="NCBI Taxonomy" id="1120918"/>
    <lineage>
        <taxon>Bacteria</taxon>
        <taxon>Bacillati</taxon>
        <taxon>Bacillota</taxon>
        <taxon>Clostridia</taxon>
        <taxon>Lachnospirales</taxon>
        <taxon>Lachnospiraceae</taxon>
        <taxon>Acetitomaculum</taxon>
    </lineage>
</organism>
<dbReference type="EMBL" id="FOJY01000001">
    <property type="protein sequence ID" value="SFA68719.1"/>
    <property type="molecule type" value="Genomic_DNA"/>
</dbReference>